<dbReference type="Gene3D" id="1.10.3460.10">
    <property type="entry name" value="Chlorophyll a/b binding protein domain"/>
    <property type="match status" value="1"/>
</dbReference>
<feature type="non-terminal residue" evidence="9">
    <location>
        <position position="1"/>
    </location>
</feature>
<evidence type="ECO:0000256" key="7">
    <source>
        <dbReference type="RuleBase" id="RU363080"/>
    </source>
</evidence>
<evidence type="ECO:0000313" key="9">
    <source>
        <dbReference type="EMBL" id="JAT76833.1"/>
    </source>
</evidence>
<comment type="function">
    <text evidence="7">The light-harvesting complex (LHC) functions as a light receptor, it captures and delivers excitation energy to photosystems with which it is closely associated.</text>
</comment>
<dbReference type="GO" id="GO:0009765">
    <property type="term" value="P:photosynthesis, light harvesting"/>
    <property type="evidence" value="ECO:0007669"/>
    <property type="project" value="InterPro"/>
</dbReference>
<feature type="binding site" description="axial binding residue" evidence="6">
    <location>
        <position position="249"/>
    </location>
    <ligand>
        <name>chlorophyll a</name>
        <dbReference type="ChEBI" id="CHEBI:58416"/>
        <label>6</label>
    </ligand>
    <ligandPart>
        <name>Mg</name>
        <dbReference type="ChEBI" id="CHEBI:25107"/>
    </ligandPart>
</feature>
<dbReference type="GO" id="GO:0016168">
    <property type="term" value="F:chlorophyll binding"/>
    <property type="evidence" value="ECO:0007669"/>
    <property type="project" value="UniProtKB-KW"/>
</dbReference>
<evidence type="ECO:0000256" key="3">
    <source>
        <dbReference type="ARBA" id="ARBA00022531"/>
    </source>
</evidence>
<evidence type="ECO:0000256" key="2">
    <source>
        <dbReference type="ARBA" id="ARBA00022528"/>
    </source>
</evidence>
<comment type="similarity">
    <text evidence="7">Belongs to the light-harvesting chlorophyll a/b-binding (LHC) protein family.</text>
</comment>
<dbReference type="EMBL" id="GDKF01001789">
    <property type="protein sequence ID" value="JAT76833.1"/>
    <property type="molecule type" value="Transcribed_RNA"/>
</dbReference>
<proteinExistence type="inferred from homology"/>
<feature type="region of interest" description="Disordered" evidence="8">
    <location>
        <begin position="1"/>
        <end position="24"/>
    </location>
</feature>
<dbReference type="GO" id="GO:0009523">
    <property type="term" value="C:photosystem II"/>
    <property type="evidence" value="ECO:0007669"/>
    <property type="project" value="UniProtKB-KW"/>
</dbReference>
<evidence type="ECO:0000256" key="6">
    <source>
        <dbReference type="PIRSR" id="PIRSR601344-1"/>
    </source>
</evidence>
<comment type="subcellular location">
    <subcellularLocation>
        <location evidence="7">Plastid</location>
        <location evidence="7">Chloroplast thylakoid membrane</location>
    </subcellularLocation>
</comment>
<keyword evidence="7" id="KW-0604">Photosystem II</keyword>
<dbReference type="Pfam" id="PF00504">
    <property type="entry name" value="Chloroa_b-bind"/>
    <property type="match status" value="1"/>
</dbReference>
<reference evidence="9" key="1">
    <citation type="submission" date="2015-08" db="EMBL/GenBank/DDBJ databases">
        <authorList>
            <person name="Babu N.S."/>
            <person name="Beckwith C.J."/>
            <person name="Beseler K.G."/>
            <person name="Brison A."/>
            <person name="Carone J.V."/>
            <person name="Caskin T.P."/>
            <person name="Diamond M."/>
            <person name="Durham M.E."/>
            <person name="Foxe J.M."/>
            <person name="Go M."/>
            <person name="Henderson B.A."/>
            <person name="Jones I.B."/>
            <person name="McGettigan J.A."/>
            <person name="Micheletti S.J."/>
            <person name="Nasrallah M.E."/>
            <person name="Ortiz D."/>
            <person name="Piller C.R."/>
            <person name="Privatt S.R."/>
            <person name="Schneider S.L."/>
            <person name="Sharp S."/>
            <person name="Smith T.C."/>
            <person name="Stanton J.D."/>
            <person name="Ullery H.E."/>
            <person name="Wilson R.J."/>
            <person name="Serrano M.G."/>
            <person name="Buck G."/>
            <person name="Lee V."/>
            <person name="Wang Y."/>
            <person name="Carvalho R."/>
            <person name="Voegtly L."/>
            <person name="Shi R."/>
            <person name="Duckworth R."/>
            <person name="Johnson A."/>
            <person name="Loviza R."/>
            <person name="Walstead R."/>
            <person name="Shah Z."/>
            <person name="Kiflezghi M."/>
            <person name="Wade K."/>
            <person name="Ball S.L."/>
            <person name="Bradley K.W."/>
            <person name="Asai D.J."/>
            <person name="Bowman C.A."/>
            <person name="Russell D.A."/>
            <person name="Pope W.H."/>
            <person name="Jacobs-Sera D."/>
            <person name="Hendrix R.W."/>
            <person name="Hatfull G.F."/>
        </authorList>
    </citation>
    <scope>NUCLEOTIDE SEQUENCE</scope>
</reference>
<keyword evidence="4 7" id="KW-0934">Plastid</keyword>
<evidence type="ECO:0000256" key="4">
    <source>
        <dbReference type="ARBA" id="ARBA00022640"/>
    </source>
</evidence>
<keyword evidence="1 6" id="KW-0148">Chlorophyll</keyword>
<dbReference type="GO" id="GO:0009522">
    <property type="term" value="C:photosystem I"/>
    <property type="evidence" value="ECO:0007669"/>
    <property type="project" value="UniProtKB-KW"/>
</dbReference>
<feature type="binding site" description="axial binding residue" evidence="6">
    <location>
        <position position="234"/>
    </location>
    <ligand>
        <name>chlorophyll a</name>
        <dbReference type="ChEBI" id="CHEBI:58416"/>
        <label>5</label>
    </ligand>
    <ligandPart>
        <name>Mg</name>
        <dbReference type="ChEBI" id="CHEBI:25107"/>
    </ligandPart>
</feature>
<feature type="binding site" description="axial binding residue" evidence="6">
    <location>
        <position position="102"/>
    </location>
    <ligand>
        <name>chlorophyll a</name>
        <dbReference type="ChEBI" id="CHEBI:58416"/>
        <label>1</label>
    </ligand>
    <ligandPart>
        <name>Mg</name>
        <dbReference type="ChEBI" id="CHEBI:25107"/>
    </ligandPart>
</feature>
<feature type="binding site" description="axial binding residue" evidence="6">
    <location>
        <position position="220"/>
    </location>
    <ligand>
        <name>chlorophyll a</name>
        <dbReference type="ChEBI" id="CHEBI:58416"/>
        <label>4</label>
    </ligand>
    <ligandPart>
        <name>Mg</name>
        <dbReference type="ChEBI" id="CHEBI:25107"/>
    </ligandPart>
</feature>
<dbReference type="AlphaFoldDB" id="A0A1D2AD08"/>
<accession>A0A1D2AD08</accession>
<feature type="binding site" evidence="6">
    <location>
        <position position="216"/>
    </location>
    <ligand>
        <name>chlorophyll a</name>
        <dbReference type="ChEBI" id="CHEBI:58416"/>
        <label>5</label>
    </ligand>
</feature>
<keyword evidence="3 7" id="KW-0602">Photosynthesis</keyword>
<evidence type="ECO:0000256" key="1">
    <source>
        <dbReference type="ARBA" id="ARBA00022494"/>
    </source>
</evidence>
<evidence type="ECO:0000256" key="8">
    <source>
        <dbReference type="SAM" id="MobiDB-lite"/>
    </source>
</evidence>
<dbReference type="InterPro" id="IPR001344">
    <property type="entry name" value="Chloro_AB-bd_pln"/>
</dbReference>
<gene>
    <name evidence="9" type="ORF">g.20935</name>
</gene>
<sequence>KLEFRPPAPKPEIEQPIPGQAPGAMQTFTLTRTPLCRPAHARQARTPVRVHAEARPLWQPGAKAPAHLDGSLPGDYGFDPLSLGVNKKALDWFRNAELNNGRWAMLGVAGILIPGLLTKIGILNVPEWYDAGLVSQQNSSIPFKPLLLIELFAFNFVELKRLKDIQKPGSQGEPGSFLGFESQFKGTGVSGYPGHIFDPLGFSNTSEANLNELKLKEIKNGRLAMLAFLGFVAQAKATGKGPITNLFEHIGDPWHNNFTTNGASLPIDVFA</sequence>
<keyword evidence="7" id="KW-0793">Thylakoid</keyword>
<feature type="binding site" evidence="6">
    <location>
        <position position="97"/>
    </location>
    <ligand>
        <name>chlorophyll a</name>
        <dbReference type="ChEBI" id="CHEBI:58416"/>
        <label>1</label>
    </ligand>
</feature>
<dbReference type="InterPro" id="IPR022796">
    <property type="entry name" value="Chloroa_b-bind"/>
</dbReference>
<feature type="binding site" description="axial binding residue" evidence="6">
    <location>
        <position position="217"/>
    </location>
    <ligand>
        <name>chlorophyll a</name>
        <dbReference type="ChEBI" id="CHEBI:58416"/>
        <label>3</label>
    </ligand>
    <ligandPart>
        <name>Mg</name>
        <dbReference type="ChEBI" id="CHEBI:25107"/>
    </ligandPart>
</feature>
<keyword evidence="2 7" id="KW-0150">Chloroplast</keyword>
<dbReference type="GO" id="GO:0009535">
    <property type="term" value="C:chloroplast thylakoid membrane"/>
    <property type="evidence" value="ECO:0007669"/>
    <property type="project" value="UniProtKB-SubCell"/>
</dbReference>
<keyword evidence="5 7" id="KW-0157">Chromophore</keyword>
<dbReference type="PANTHER" id="PTHR21649">
    <property type="entry name" value="CHLOROPHYLL A/B BINDING PROTEIN"/>
    <property type="match status" value="1"/>
</dbReference>
<keyword evidence="7" id="KW-0603">Photosystem I</keyword>
<evidence type="ECO:0000256" key="5">
    <source>
        <dbReference type="ARBA" id="ARBA00022991"/>
    </source>
</evidence>
<dbReference type="SUPFAM" id="SSF103511">
    <property type="entry name" value="Chlorophyll a-b binding protein"/>
    <property type="match status" value="1"/>
</dbReference>
<feature type="compositionally biased region" description="Pro residues" evidence="8">
    <location>
        <begin position="1"/>
        <end position="10"/>
    </location>
</feature>
<feature type="binding site" evidence="6">
    <location>
        <position position="222"/>
    </location>
    <ligand>
        <name>chlorophyll a</name>
        <dbReference type="ChEBI" id="CHEBI:58416"/>
        <label>1</label>
    </ligand>
</feature>
<name>A0A1D2AD08_AUXPR</name>
<protein>
    <recommendedName>
        <fullName evidence="7">Chlorophyll a-b binding protein, chloroplastic</fullName>
    </recommendedName>
</protein>
<organism evidence="9">
    <name type="scientific">Auxenochlorella protothecoides</name>
    <name type="common">Green microalga</name>
    <name type="synonym">Chlorella protothecoides</name>
    <dbReference type="NCBI Taxonomy" id="3075"/>
    <lineage>
        <taxon>Eukaryota</taxon>
        <taxon>Viridiplantae</taxon>
        <taxon>Chlorophyta</taxon>
        <taxon>core chlorophytes</taxon>
        <taxon>Trebouxiophyceae</taxon>
        <taxon>Chlorellales</taxon>
        <taxon>Chlorellaceae</taxon>
        <taxon>Auxenochlorella</taxon>
    </lineage>
</organism>